<evidence type="ECO:0000313" key="7">
    <source>
        <dbReference type="Proteomes" id="UP000018001"/>
    </source>
</evidence>
<dbReference type="SUPFAM" id="SSF52540">
    <property type="entry name" value="P-loop containing nucleoside triphosphate hydrolases"/>
    <property type="match status" value="1"/>
</dbReference>
<dbReference type="AlphaFoldDB" id="V5FYY0"/>
<dbReference type="GO" id="GO:0005525">
    <property type="term" value="F:GTP binding"/>
    <property type="evidence" value="ECO:0007669"/>
    <property type="project" value="InterPro"/>
</dbReference>
<sequence>MSHTREDDALRQLQQQQSKLLDTIDELRGIGVGGLIDFPQLIVCGNQSAGKSSVLEAISRVRFPTNHSICTRFATEFILRQSPSPKTKISIEPGPSRTDSSERQRLQSFSHEGFSSGNDLPALIEKAKEHMGITDSANSVPSDDVLKVELSGPGKPELTLVDLPGLDYSSQDQAFQAVNIVRGLAEKYMSDSRSIILAVISAKSDYHLQEVLKICQRFDQKRERTIGIITQPDVLEANSDAEDTYIRLIQKKCVHLELGWHCVRNRSFETRDISDEERDEREKEFFKQGRWTTLPRESVGIDSLRRRLSSILLGHIRRNLPGLIADIQEKVTHREKKLLKLGPSRSTIQQQRGYLLNVSSGFERIIAQALNGTYADDFFGGLYDATSVEDFRRLRAVIRQLNEFFAEAMAIRGCRREIIDSYLFVPEKQYDLANPYMEGWKPTPVLRDVLQGEISDQASRNRGIELPGNINQLVVGGLFRDQCTPWEGLGREHLLKAWESARYFVLLVLQHLTDDHTYALLFNSVFGPEFERLKEKLLDKLNELTAYTKRGRPLPVGKSFLTRVQKTRSDRQLKFLRKKLAGDQAVIGVGSGSFTMESIKKATAELESSRGEFAADDIIDQMQAYYDTAVVTFVDNIATLGIENCLLDPLQHMFTGQFVNSMDDDQIQELAAEPSFISDERSRLKKELERLQAALQTLSILHIKNPFPSRPTLFSSSASRQPTAKKGGPETPAAKEPATVPSNGTSLLNSQDNTKRSPFAFLFESANTSPFISPRRSADPTSAFLGPVSRSPDEKPSAGIFGTKSVAATVDTPPTSTSKPSNVSGPPLPPPSKNHTVPIFTSGASKSAFGSSKPPSTRGFSE</sequence>
<dbReference type="InParanoid" id="V5FYY0"/>
<evidence type="ECO:0000313" key="6">
    <source>
        <dbReference type="EMBL" id="GAD94931.1"/>
    </source>
</evidence>
<protein>
    <submittedName>
        <fullName evidence="6">Dynamin family protein</fullName>
    </submittedName>
</protein>
<dbReference type="Proteomes" id="UP000018001">
    <property type="component" value="Unassembled WGS sequence"/>
</dbReference>
<dbReference type="GO" id="GO:0006897">
    <property type="term" value="P:endocytosis"/>
    <property type="evidence" value="ECO:0007669"/>
    <property type="project" value="TreeGrafter"/>
</dbReference>
<dbReference type="FunFam" id="3.40.50.300:FF:001425">
    <property type="entry name" value="Dynamin GTPase, putative"/>
    <property type="match status" value="1"/>
</dbReference>
<dbReference type="PANTHER" id="PTHR11566:SF149">
    <property type="entry name" value="GTPASE, PUTATIVE (AFU_ORTHOLOGUE AFUA_6G11890)-RELATED"/>
    <property type="match status" value="1"/>
</dbReference>
<dbReference type="GO" id="GO:0016020">
    <property type="term" value="C:membrane"/>
    <property type="evidence" value="ECO:0007669"/>
    <property type="project" value="TreeGrafter"/>
</dbReference>
<dbReference type="CDD" id="cd08771">
    <property type="entry name" value="DLP_1"/>
    <property type="match status" value="1"/>
</dbReference>
<keyword evidence="2" id="KW-0342">GTP-binding</keyword>
<dbReference type="GO" id="GO:0008017">
    <property type="term" value="F:microtubule binding"/>
    <property type="evidence" value="ECO:0007669"/>
    <property type="project" value="TreeGrafter"/>
</dbReference>
<feature type="compositionally biased region" description="Polar residues" evidence="3">
    <location>
        <begin position="740"/>
        <end position="752"/>
    </location>
</feature>
<dbReference type="GO" id="GO:0048312">
    <property type="term" value="P:intracellular distribution of mitochondria"/>
    <property type="evidence" value="ECO:0007669"/>
    <property type="project" value="TreeGrafter"/>
</dbReference>
<dbReference type="GO" id="GO:0005739">
    <property type="term" value="C:mitochondrion"/>
    <property type="evidence" value="ECO:0007669"/>
    <property type="project" value="TreeGrafter"/>
</dbReference>
<accession>V5FYY0</accession>
<feature type="region of interest" description="Disordered" evidence="3">
    <location>
        <begin position="711"/>
        <end position="753"/>
    </location>
</feature>
<comment type="caution">
    <text evidence="6">The sequence shown here is derived from an EMBL/GenBank/DDBJ whole genome shotgun (WGS) entry which is preliminary data.</text>
</comment>
<dbReference type="PRINTS" id="PR00195">
    <property type="entry name" value="DYNAMIN"/>
</dbReference>
<keyword evidence="7" id="KW-1185">Reference proteome</keyword>
<dbReference type="InterPro" id="IPR003130">
    <property type="entry name" value="GED"/>
</dbReference>
<dbReference type="InterPro" id="IPR000375">
    <property type="entry name" value="Dynamin_stalk"/>
</dbReference>
<dbReference type="eggNOG" id="KOG0446">
    <property type="taxonomic scope" value="Eukaryota"/>
</dbReference>
<feature type="region of interest" description="Disordered" evidence="3">
    <location>
        <begin position="84"/>
        <end position="106"/>
    </location>
</feature>
<evidence type="ECO:0000259" key="5">
    <source>
        <dbReference type="PROSITE" id="PS51718"/>
    </source>
</evidence>
<name>V5FYY0_BYSSN</name>
<dbReference type="InterPro" id="IPR030381">
    <property type="entry name" value="G_DYNAMIN_dom"/>
</dbReference>
<dbReference type="GO" id="GO:0005874">
    <property type="term" value="C:microtubule"/>
    <property type="evidence" value="ECO:0007669"/>
    <property type="project" value="TreeGrafter"/>
</dbReference>
<dbReference type="HOGENOM" id="CLU_008964_7_1_1"/>
<evidence type="ECO:0000256" key="1">
    <source>
        <dbReference type="ARBA" id="ARBA00022741"/>
    </source>
</evidence>
<dbReference type="InterPro" id="IPR045063">
    <property type="entry name" value="Dynamin_N"/>
</dbReference>
<feature type="compositionally biased region" description="Low complexity" evidence="3">
    <location>
        <begin position="840"/>
        <end position="856"/>
    </location>
</feature>
<dbReference type="PROSITE" id="PS51388">
    <property type="entry name" value="GED"/>
    <property type="match status" value="1"/>
</dbReference>
<proteinExistence type="predicted"/>
<feature type="domain" description="Dynamin-type G" evidence="5">
    <location>
        <begin position="35"/>
        <end position="321"/>
    </location>
</feature>
<reference evidence="7" key="1">
    <citation type="journal article" date="2014" name="Genome Announc.">
        <title>Draft genome sequence of the formaldehyde-resistant fungus Byssochlamys spectabilis No. 5 (anamorph Paecilomyces variotii No. 5) (NBRC109023).</title>
        <authorList>
            <person name="Oka T."/>
            <person name="Ekino K."/>
            <person name="Fukuda K."/>
            <person name="Nomura Y."/>
        </authorList>
    </citation>
    <scope>NUCLEOTIDE SEQUENCE [LARGE SCALE GENOMIC DNA]</scope>
    <source>
        <strain evidence="7">No. 5 / NBRC 109023</strain>
    </source>
</reference>
<feature type="compositionally biased region" description="Polar residues" evidence="3">
    <location>
        <begin position="712"/>
        <end position="722"/>
    </location>
</feature>
<feature type="region of interest" description="Disordered" evidence="3">
    <location>
        <begin position="770"/>
        <end position="862"/>
    </location>
</feature>
<evidence type="ECO:0000256" key="3">
    <source>
        <dbReference type="SAM" id="MobiDB-lite"/>
    </source>
</evidence>
<dbReference type="Gene3D" id="3.40.50.300">
    <property type="entry name" value="P-loop containing nucleotide triphosphate hydrolases"/>
    <property type="match status" value="1"/>
</dbReference>
<dbReference type="InterPro" id="IPR027417">
    <property type="entry name" value="P-loop_NTPase"/>
</dbReference>
<dbReference type="OrthoDB" id="415706at2759"/>
<feature type="domain" description="GED" evidence="4">
    <location>
        <begin position="615"/>
        <end position="706"/>
    </location>
</feature>
<organism evidence="6 7">
    <name type="scientific">Byssochlamys spectabilis (strain No. 5 / NBRC 109023)</name>
    <name type="common">Paecilomyces variotii</name>
    <dbReference type="NCBI Taxonomy" id="1356009"/>
    <lineage>
        <taxon>Eukaryota</taxon>
        <taxon>Fungi</taxon>
        <taxon>Dikarya</taxon>
        <taxon>Ascomycota</taxon>
        <taxon>Pezizomycotina</taxon>
        <taxon>Eurotiomycetes</taxon>
        <taxon>Eurotiomycetidae</taxon>
        <taxon>Eurotiales</taxon>
        <taxon>Thermoascaceae</taxon>
        <taxon>Paecilomyces</taxon>
    </lineage>
</organism>
<dbReference type="GO" id="GO:0003924">
    <property type="term" value="F:GTPase activity"/>
    <property type="evidence" value="ECO:0007669"/>
    <property type="project" value="InterPro"/>
</dbReference>
<dbReference type="InterPro" id="IPR020850">
    <property type="entry name" value="GED_dom"/>
</dbReference>
<keyword evidence="1" id="KW-0547">Nucleotide-binding</keyword>
<gene>
    <name evidence="6" type="ORF">PVAR5_3565</name>
</gene>
<dbReference type="Pfam" id="PF01031">
    <property type="entry name" value="Dynamin_M"/>
    <property type="match status" value="1"/>
</dbReference>
<dbReference type="GO" id="GO:0016559">
    <property type="term" value="P:peroxisome fission"/>
    <property type="evidence" value="ECO:0007669"/>
    <property type="project" value="TreeGrafter"/>
</dbReference>
<evidence type="ECO:0000256" key="2">
    <source>
        <dbReference type="ARBA" id="ARBA00023134"/>
    </source>
</evidence>
<dbReference type="Pfam" id="PF02212">
    <property type="entry name" value="GED"/>
    <property type="match status" value="1"/>
</dbReference>
<dbReference type="InterPro" id="IPR001401">
    <property type="entry name" value="Dynamin_GTPase"/>
</dbReference>
<dbReference type="SMART" id="SM00053">
    <property type="entry name" value="DYNc"/>
    <property type="match status" value="1"/>
</dbReference>
<dbReference type="PANTHER" id="PTHR11566">
    <property type="entry name" value="DYNAMIN"/>
    <property type="match status" value="1"/>
</dbReference>
<dbReference type="PROSITE" id="PS51718">
    <property type="entry name" value="G_DYNAMIN_2"/>
    <property type="match status" value="1"/>
</dbReference>
<dbReference type="InterPro" id="IPR022812">
    <property type="entry name" value="Dynamin"/>
</dbReference>
<dbReference type="Pfam" id="PF00350">
    <property type="entry name" value="Dynamin_N"/>
    <property type="match status" value="1"/>
</dbReference>
<dbReference type="GO" id="GO:0000266">
    <property type="term" value="P:mitochondrial fission"/>
    <property type="evidence" value="ECO:0007669"/>
    <property type="project" value="TreeGrafter"/>
</dbReference>
<evidence type="ECO:0000259" key="4">
    <source>
        <dbReference type="PROSITE" id="PS51388"/>
    </source>
</evidence>
<dbReference type="EMBL" id="BAUL01000105">
    <property type="protein sequence ID" value="GAD94931.1"/>
    <property type="molecule type" value="Genomic_DNA"/>
</dbReference>